<proteinExistence type="inferred from homology"/>
<keyword evidence="5 10" id="KW-0552">Olfaction</keyword>
<evidence type="ECO:0000256" key="7">
    <source>
        <dbReference type="ARBA" id="ARBA00023136"/>
    </source>
</evidence>
<dbReference type="Proteomes" id="UP001153712">
    <property type="component" value="Chromosome 4"/>
</dbReference>
<evidence type="ECO:0000256" key="6">
    <source>
        <dbReference type="ARBA" id="ARBA00022989"/>
    </source>
</evidence>
<evidence type="ECO:0000313" key="11">
    <source>
        <dbReference type="EMBL" id="CAG9861693.1"/>
    </source>
</evidence>
<comment type="subcellular location">
    <subcellularLocation>
        <location evidence="1 10">Cell membrane</location>
        <topology evidence="1 10">Multi-pass membrane protein</topology>
    </subcellularLocation>
</comment>
<reference evidence="11" key="1">
    <citation type="submission" date="2022-01" db="EMBL/GenBank/DDBJ databases">
        <authorList>
            <person name="King R."/>
        </authorList>
    </citation>
    <scope>NUCLEOTIDE SEQUENCE</scope>
</reference>
<comment type="caution">
    <text evidence="10">Lacks conserved residue(s) required for the propagation of feature annotation.</text>
</comment>
<keyword evidence="9 10" id="KW-0807">Transducer</keyword>
<feature type="transmembrane region" description="Helical" evidence="10">
    <location>
        <begin position="120"/>
        <end position="139"/>
    </location>
</feature>
<dbReference type="Pfam" id="PF02949">
    <property type="entry name" value="7tm_6"/>
    <property type="match status" value="1"/>
</dbReference>
<dbReference type="PANTHER" id="PTHR21137:SF3">
    <property type="entry name" value="ODORANT RECEPTOR 30A-RELATED"/>
    <property type="match status" value="1"/>
</dbReference>
<dbReference type="GO" id="GO:0004984">
    <property type="term" value="F:olfactory receptor activity"/>
    <property type="evidence" value="ECO:0007669"/>
    <property type="project" value="InterPro"/>
</dbReference>
<organism evidence="11 12">
    <name type="scientific">Phyllotreta striolata</name>
    <name type="common">Striped flea beetle</name>
    <name type="synonym">Crioceris striolata</name>
    <dbReference type="NCBI Taxonomy" id="444603"/>
    <lineage>
        <taxon>Eukaryota</taxon>
        <taxon>Metazoa</taxon>
        <taxon>Ecdysozoa</taxon>
        <taxon>Arthropoda</taxon>
        <taxon>Hexapoda</taxon>
        <taxon>Insecta</taxon>
        <taxon>Pterygota</taxon>
        <taxon>Neoptera</taxon>
        <taxon>Endopterygota</taxon>
        <taxon>Coleoptera</taxon>
        <taxon>Polyphaga</taxon>
        <taxon>Cucujiformia</taxon>
        <taxon>Chrysomeloidea</taxon>
        <taxon>Chrysomelidae</taxon>
        <taxon>Galerucinae</taxon>
        <taxon>Alticini</taxon>
        <taxon>Phyllotreta</taxon>
    </lineage>
</organism>
<evidence type="ECO:0000256" key="4">
    <source>
        <dbReference type="ARBA" id="ARBA00022692"/>
    </source>
</evidence>
<feature type="transmembrane region" description="Helical" evidence="10">
    <location>
        <begin position="367"/>
        <end position="390"/>
    </location>
</feature>
<keyword evidence="4 10" id="KW-0812">Transmembrane</keyword>
<sequence length="396" mass="46815">MYANAVFGIWPFIFEDYPILKKIYDLYCKFTLTYYAFFITTGYIKFFQLITEFPLNVTEVMLNVSITFLYSCTFVRAKRMRNPRMLKNIQNIMDYEKKINDSKDEEMMKILEYYAWQNKIVSQAFIITVIIVTSLFVVHPLGLDPVEKFDARTNTTRTIKPLPLSSWFPFNEQVHYLPAYIWHIFDCYVGASFVNNTDIFSFGLITFPLGQIVVLNHILAHFEDYVVKVQKELGVERDEASFVAFRECILMHKNIIDYIYDMNYEMSMIALMDFLQSSLQLAAIVLELMFFEVNLFNTVYSFMFVICMLTRLFGYYWYANEIIVESLNIPTSIWNGKWYEEPLKTQKMMLIMMKKCSRPLTMDIGPFNIMSINTLIGILKATYSYSMLIYRGKQKK</sequence>
<evidence type="ECO:0000256" key="1">
    <source>
        <dbReference type="ARBA" id="ARBA00004651"/>
    </source>
</evidence>
<keyword evidence="7 10" id="KW-0472">Membrane</keyword>
<evidence type="ECO:0000313" key="12">
    <source>
        <dbReference type="Proteomes" id="UP001153712"/>
    </source>
</evidence>
<evidence type="ECO:0000256" key="2">
    <source>
        <dbReference type="ARBA" id="ARBA00022475"/>
    </source>
</evidence>
<dbReference type="OrthoDB" id="7677057at2759"/>
<evidence type="ECO:0000256" key="3">
    <source>
        <dbReference type="ARBA" id="ARBA00022606"/>
    </source>
</evidence>
<evidence type="ECO:0000256" key="9">
    <source>
        <dbReference type="ARBA" id="ARBA00023224"/>
    </source>
</evidence>
<keyword evidence="12" id="KW-1185">Reference proteome</keyword>
<dbReference type="GO" id="GO:0005886">
    <property type="term" value="C:plasma membrane"/>
    <property type="evidence" value="ECO:0007669"/>
    <property type="project" value="UniProtKB-SubCell"/>
</dbReference>
<keyword evidence="8 10" id="KW-0675">Receptor</keyword>
<dbReference type="AlphaFoldDB" id="A0A9N9TUU6"/>
<feature type="transmembrane region" description="Helical" evidence="10">
    <location>
        <begin position="298"/>
        <end position="318"/>
    </location>
</feature>
<feature type="transmembrane region" description="Helical" evidence="10">
    <location>
        <begin position="26"/>
        <end position="48"/>
    </location>
</feature>
<gene>
    <name evidence="11" type="ORF">PHYEVI_LOCUS8024</name>
</gene>
<dbReference type="EMBL" id="OU900097">
    <property type="protein sequence ID" value="CAG9861693.1"/>
    <property type="molecule type" value="Genomic_DNA"/>
</dbReference>
<keyword evidence="2" id="KW-1003">Cell membrane</keyword>
<dbReference type="GO" id="GO:0005549">
    <property type="term" value="F:odorant binding"/>
    <property type="evidence" value="ECO:0007669"/>
    <property type="project" value="InterPro"/>
</dbReference>
<accession>A0A9N9TUU6</accession>
<name>A0A9N9TUU6_PHYSR</name>
<evidence type="ECO:0000256" key="8">
    <source>
        <dbReference type="ARBA" id="ARBA00023170"/>
    </source>
</evidence>
<dbReference type="InterPro" id="IPR004117">
    <property type="entry name" value="7tm6_olfct_rcpt"/>
</dbReference>
<comment type="similarity">
    <text evidence="10">Belongs to the insect chemoreceptor superfamily. Heteromeric odorant receptor channel (TC 1.A.69) family.</text>
</comment>
<keyword evidence="3 10" id="KW-0716">Sensory transduction</keyword>
<dbReference type="GO" id="GO:0007165">
    <property type="term" value="P:signal transduction"/>
    <property type="evidence" value="ECO:0007669"/>
    <property type="project" value="UniProtKB-KW"/>
</dbReference>
<keyword evidence="6 10" id="KW-1133">Transmembrane helix</keyword>
<evidence type="ECO:0000256" key="5">
    <source>
        <dbReference type="ARBA" id="ARBA00022725"/>
    </source>
</evidence>
<dbReference type="PANTHER" id="PTHR21137">
    <property type="entry name" value="ODORANT RECEPTOR"/>
    <property type="match status" value="1"/>
</dbReference>
<protein>
    <recommendedName>
        <fullName evidence="10">Odorant receptor</fullName>
    </recommendedName>
</protein>
<evidence type="ECO:0000256" key="10">
    <source>
        <dbReference type="RuleBase" id="RU351113"/>
    </source>
</evidence>
<feature type="transmembrane region" description="Helical" evidence="10">
    <location>
        <begin position="60"/>
        <end position="77"/>
    </location>
</feature>